<keyword evidence="4" id="KW-1185">Reference proteome</keyword>
<dbReference type="Proteomes" id="UP000747542">
    <property type="component" value="Unassembled WGS sequence"/>
</dbReference>
<reference evidence="3" key="1">
    <citation type="journal article" date="2021" name="Sci. Adv.">
        <title>The American lobster genome reveals insights on longevity, neural, and immune adaptations.</title>
        <authorList>
            <person name="Polinski J.M."/>
            <person name="Zimin A.V."/>
            <person name="Clark K.F."/>
            <person name="Kohn A.B."/>
            <person name="Sadowski N."/>
            <person name="Timp W."/>
            <person name="Ptitsyn A."/>
            <person name="Khanna P."/>
            <person name="Romanova D.Y."/>
            <person name="Williams P."/>
            <person name="Greenwood S.J."/>
            <person name="Moroz L.L."/>
            <person name="Walt D.R."/>
            <person name="Bodnar A.G."/>
        </authorList>
    </citation>
    <scope>NUCLEOTIDE SEQUENCE</scope>
    <source>
        <strain evidence="3">GMGI-L3</strain>
    </source>
</reference>
<protein>
    <submittedName>
        <fullName evidence="3">Uncharacterized protein</fullName>
    </submittedName>
</protein>
<comment type="caution">
    <text evidence="3">The sequence shown here is derived from an EMBL/GenBank/DDBJ whole genome shotgun (WGS) entry which is preliminary data.</text>
</comment>
<feature type="compositionally biased region" description="Basic residues" evidence="1">
    <location>
        <begin position="57"/>
        <end position="69"/>
    </location>
</feature>
<proteinExistence type="predicted"/>
<accession>A0A8J5MZG0</accession>
<evidence type="ECO:0000256" key="1">
    <source>
        <dbReference type="SAM" id="MobiDB-lite"/>
    </source>
</evidence>
<feature type="transmembrane region" description="Helical" evidence="2">
    <location>
        <begin position="31"/>
        <end position="50"/>
    </location>
</feature>
<dbReference type="AlphaFoldDB" id="A0A8J5MZG0"/>
<feature type="region of interest" description="Disordered" evidence="1">
    <location>
        <begin position="48"/>
        <end position="105"/>
    </location>
</feature>
<evidence type="ECO:0000313" key="3">
    <source>
        <dbReference type="EMBL" id="KAG7169219.1"/>
    </source>
</evidence>
<name>A0A8J5MZG0_HOMAM</name>
<organism evidence="3 4">
    <name type="scientific">Homarus americanus</name>
    <name type="common">American lobster</name>
    <dbReference type="NCBI Taxonomy" id="6706"/>
    <lineage>
        <taxon>Eukaryota</taxon>
        <taxon>Metazoa</taxon>
        <taxon>Ecdysozoa</taxon>
        <taxon>Arthropoda</taxon>
        <taxon>Crustacea</taxon>
        <taxon>Multicrustacea</taxon>
        <taxon>Malacostraca</taxon>
        <taxon>Eumalacostraca</taxon>
        <taxon>Eucarida</taxon>
        <taxon>Decapoda</taxon>
        <taxon>Pleocyemata</taxon>
        <taxon>Astacidea</taxon>
        <taxon>Nephropoidea</taxon>
        <taxon>Nephropidae</taxon>
        <taxon>Homarus</taxon>
    </lineage>
</organism>
<sequence length="105" mass="11286">LGCVLAGSLRSGAGHNQQQNAANSLPSASEVIVVFYAAIIVILLGTNMRSPKSSSSRPRRSRSRSRPRHQLVLDPRDGSVSTQHTQKKKKKRDSNVPQVGGADNV</sequence>
<gene>
    <name evidence="3" type="ORF">Hamer_G021349</name>
</gene>
<keyword evidence="2" id="KW-0812">Transmembrane</keyword>
<keyword evidence="2" id="KW-0472">Membrane</keyword>
<evidence type="ECO:0000256" key="2">
    <source>
        <dbReference type="SAM" id="Phobius"/>
    </source>
</evidence>
<evidence type="ECO:0000313" key="4">
    <source>
        <dbReference type="Proteomes" id="UP000747542"/>
    </source>
</evidence>
<keyword evidence="2" id="KW-1133">Transmembrane helix</keyword>
<dbReference type="EMBL" id="JAHLQT010017879">
    <property type="protein sequence ID" value="KAG7169219.1"/>
    <property type="molecule type" value="Genomic_DNA"/>
</dbReference>
<feature type="non-terminal residue" evidence="3">
    <location>
        <position position="1"/>
    </location>
</feature>